<keyword evidence="1" id="KW-0472">Membrane</keyword>
<keyword evidence="1" id="KW-1133">Transmembrane helix</keyword>
<evidence type="ECO:0000313" key="3">
    <source>
        <dbReference type="Proteomes" id="UP000619260"/>
    </source>
</evidence>
<dbReference type="Pfam" id="PF26606">
    <property type="entry name" value="SCO4848"/>
    <property type="match status" value="1"/>
</dbReference>
<evidence type="ECO:0000313" key="2">
    <source>
        <dbReference type="EMBL" id="GIJ46372.1"/>
    </source>
</evidence>
<dbReference type="Proteomes" id="UP000619260">
    <property type="component" value="Unassembled WGS sequence"/>
</dbReference>
<dbReference type="NCBIfam" id="NF046117">
    <property type="entry name" value="SCO4848_fam"/>
    <property type="match status" value="1"/>
</dbReference>
<organism evidence="2 3">
    <name type="scientific">Virgisporangium aliadipatigenens</name>
    <dbReference type="NCBI Taxonomy" id="741659"/>
    <lineage>
        <taxon>Bacteria</taxon>
        <taxon>Bacillati</taxon>
        <taxon>Actinomycetota</taxon>
        <taxon>Actinomycetes</taxon>
        <taxon>Micromonosporales</taxon>
        <taxon>Micromonosporaceae</taxon>
        <taxon>Virgisporangium</taxon>
    </lineage>
</organism>
<feature type="transmembrane region" description="Helical" evidence="1">
    <location>
        <begin position="45"/>
        <end position="67"/>
    </location>
</feature>
<dbReference type="AlphaFoldDB" id="A0A8J3YL91"/>
<feature type="transmembrane region" description="Helical" evidence="1">
    <location>
        <begin position="7"/>
        <end position="25"/>
    </location>
</feature>
<dbReference type="RefSeq" id="WP_203899907.1">
    <property type="nucleotide sequence ID" value="NZ_BOPF01000010.1"/>
</dbReference>
<keyword evidence="3" id="KW-1185">Reference proteome</keyword>
<protein>
    <submittedName>
        <fullName evidence="2">Uncharacterized protein</fullName>
    </submittedName>
</protein>
<reference evidence="2" key="1">
    <citation type="submission" date="2021-01" db="EMBL/GenBank/DDBJ databases">
        <title>Whole genome shotgun sequence of Virgisporangium aliadipatigenens NBRC 105644.</title>
        <authorList>
            <person name="Komaki H."/>
            <person name="Tamura T."/>
        </authorList>
    </citation>
    <scope>NUCLEOTIDE SEQUENCE</scope>
    <source>
        <strain evidence="2">NBRC 105644</strain>
    </source>
</reference>
<keyword evidence="1" id="KW-0812">Transmembrane</keyword>
<comment type="caution">
    <text evidence="2">The sequence shown here is derived from an EMBL/GenBank/DDBJ whole genome shotgun (WGS) entry which is preliminary data.</text>
</comment>
<evidence type="ECO:0000256" key="1">
    <source>
        <dbReference type="SAM" id="Phobius"/>
    </source>
</evidence>
<accession>A0A8J3YL91</accession>
<sequence>MVISRRWAAFLILFGAWNWLIWPRFAVAVWKDDRAWSGDTPTSFLWVHALLIVASLTFGTAVAVLGLRAWRRAVRN</sequence>
<gene>
    <name evidence="2" type="ORF">Val02_32580</name>
</gene>
<name>A0A8J3YL91_9ACTN</name>
<proteinExistence type="predicted"/>
<dbReference type="EMBL" id="BOPF01000010">
    <property type="protein sequence ID" value="GIJ46372.1"/>
    <property type="molecule type" value="Genomic_DNA"/>
</dbReference>
<dbReference type="InterPro" id="IPR058061">
    <property type="entry name" value="SCO4848-like"/>
</dbReference>